<keyword evidence="2 6" id="KW-0812">Transmembrane</keyword>
<evidence type="ECO:0000313" key="7">
    <source>
        <dbReference type="EMBL" id="BAQ15765.1"/>
    </source>
</evidence>
<keyword evidence="8" id="KW-1185">Reference proteome</keyword>
<feature type="transmembrane region" description="Helical" evidence="6">
    <location>
        <begin position="63"/>
        <end position="85"/>
    </location>
</feature>
<dbReference type="InterPro" id="IPR059112">
    <property type="entry name" value="CysZ/EI24"/>
</dbReference>
<sequence>MLSAARQAFGELFSPPFRSVMVKCVAFTLALLAGLFIAIQWSFAHFVAWPDWIETSVQVLGGLALVAASIFLVPPVTSLIAGLYLDDIAAVVEQQGFPADPPGRELPIARSIWLAIRFFFVVLIVNLVALLLLLVPGVNLIAFYVGNGYLLGREYFELAAMRHVSAREAKRIRKANTTTVLLCGLVIAAVASVPILNLLTPLFATGFMVRMWKRIAAKTKPGLPGSGQRQAAQEPAAQTTRV</sequence>
<evidence type="ECO:0008006" key="9">
    <source>
        <dbReference type="Google" id="ProtNLM"/>
    </source>
</evidence>
<protein>
    <recommendedName>
        <fullName evidence="9">Sulfate transporter family protein</fullName>
    </recommendedName>
</protein>
<feature type="transmembrane region" description="Helical" evidence="6">
    <location>
        <begin position="114"/>
        <end position="135"/>
    </location>
</feature>
<dbReference type="NCBIfam" id="NF009407">
    <property type="entry name" value="PRK12768.1"/>
    <property type="match status" value="1"/>
</dbReference>
<gene>
    <name evidence="7" type="ORF">GL4_0295</name>
</gene>
<accession>A0A0A8JYV5</accession>
<evidence type="ECO:0000256" key="2">
    <source>
        <dbReference type="ARBA" id="ARBA00022692"/>
    </source>
</evidence>
<feature type="region of interest" description="Disordered" evidence="5">
    <location>
        <begin position="220"/>
        <end position="242"/>
    </location>
</feature>
<dbReference type="KEGG" id="mcg:GL4_0295"/>
<comment type="subcellular location">
    <subcellularLocation>
        <location evidence="1">Membrane</location>
        <topology evidence="1">Multi-pass membrane protein</topology>
    </subcellularLocation>
</comment>
<dbReference type="RefSeq" id="WP_045363739.1">
    <property type="nucleotide sequence ID" value="NZ_AP014648.1"/>
</dbReference>
<proteinExistence type="predicted"/>
<evidence type="ECO:0000256" key="6">
    <source>
        <dbReference type="SAM" id="Phobius"/>
    </source>
</evidence>
<feature type="transmembrane region" description="Helical" evidence="6">
    <location>
        <begin position="141"/>
        <end position="160"/>
    </location>
</feature>
<feature type="transmembrane region" description="Helical" evidence="6">
    <location>
        <begin position="180"/>
        <end position="204"/>
    </location>
</feature>
<dbReference type="STRING" id="1384459.GL4_0295"/>
<feature type="transmembrane region" description="Helical" evidence="6">
    <location>
        <begin position="20"/>
        <end position="43"/>
    </location>
</feature>
<keyword evidence="3 6" id="KW-1133">Transmembrane helix</keyword>
<keyword evidence="4 6" id="KW-0472">Membrane</keyword>
<dbReference type="Pfam" id="PF07264">
    <property type="entry name" value="EI24"/>
    <property type="match status" value="1"/>
</dbReference>
<evidence type="ECO:0000256" key="5">
    <source>
        <dbReference type="SAM" id="MobiDB-lite"/>
    </source>
</evidence>
<evidence type="ECO:0000256" key="3">
    <source>
        <dbReference type="ARBA" id="ARBA00022989"/>
    </source>
</evidence>
<reference evidence="7 8" key="1">
    <citation type="submission" date="2014-09" db="EMBL/GenBank/DDBJ databases">
        <title>Genome sequencing of Methyloceanibacter caenitepidi Gela4.</title>
        <authorList>
            <person name="Takeuchi M."/>
            <person name="Susumu S."/>
            <person name="Kamagata Y."/>
            <person name="Oshima K."/>
            <person name="Hattori M."/>
            <person name="Iwasaki W."/>
        </authorList>
    </citation>
    <scope>NUCLEOTIDE SEQUENCE [LARGE SCALE GENOMIC DNA]</scope>
    <source>
        <strain evidence="7 8">Gela4</strain>
    </source>
</reference>
<evidence type="ECO:0000313" key="8">
    <source>
        <dbReference type="Proteomes" id="UP000031643"/>
    </source>
</evidence>
<dbReference type="Proteomes" id="UP000031643">
    <property type="component" value="Chromosome"/>
</dbReference>
<feature type="compositionally biased region" description="Polar residues" evidence="5">
    <location>
        <begin position="227"/>
        <end position="242"/>
    </location>
</feature>
<dbReference type="AlphaFoldDB" id="A0A0A8JYV5"/>
<evidence type="ECO:0000256" key="1">
    <source>
        <dbReference type="ARBA" id="ARBA00004141"/>
    </source>
</evidence>
<organism evidence="7 8">
    <name type="scientific">Methyloceanibacter caenitepidi</name>
    <dbReference type="NCBI Taxonomy" id="1384459"/>
    <lineage>
        <taxon>Bacteria</taxon>
        <taxon>Pseudomonadati</taxon>
        <taxon>Pseudomonadota</taxon>
        <taxon>Alphaproteobacteria</taxon>
        <taxon>Hyphomicrobiales</taxon>
        <taxon>Hyphomicrobiaceae</taxon>
        <taxon>Methyloceanibacter</taxon>
    </lineage>
</organism>
<dbReference type="EMBL" id="AP014648">
    <property type="protein sequence ID" value="BAQ15765.1"/>
    <property type="molecule type" value="Genomic_DNA"/>
</dbReference>
<dbReference type="HOGENOM" id="CLU_081565_0_1_5"/>
<dbReference type="OrthoDB" id="5421146at2"/>
<name>A0A0A8JYV5_9HYPH</name>
<evidence type="ECO:0000256" key="4">
    <source>
        <dbReference type="ARBA" id="ARBA00023136"/>
    </source>
</evidence>